<proteinExistence type="predicted"/>
<protein>
    <submittedName>
        <fullName evidence="1">Uncharacterized protein</fullName>
    </submittedName>
</protein>
<evidence type="ECO:0000313" key="2">
    <source>
        <dbReference type="Proteomes" id="UP000053244"/>
    </source>
</evidence>
<reference evidence="1 2" key="1">
    <citation type="submission" date="2015-10" db="EMBL/GenBank/DDBJ databases">
        <authorList>
            <person name="Gilbert D.G."/>
        </authorList>
    </citation>
    <scope>NUCLEOTIDE SEQUENCE [LARGE SCALE GENOMIC DNA]</scope>
    <source>
        <strain evidence="1 2">NRRL B-16712</strain>
    </source>
</reference>
<accession>A0A0X3V3N7</accession>
<name>A0A0X3V3N7_9ACTN</name>
<dbReference type="RefSeq" id="WP_067687853.1">
    <property type="nucleotide sequence ID" value="NZ_LLZH01000059.1"/>
</dbReference>
<dbReference type="OrthoDB" id="4640847at2"/>
<dbReference type="EMBL" id="LLZH01000059">
    <property type="protein sequence ID" value="KUL39067.1"/>
    <property type="molecule type" value="Genomic_DNA"/>
</dbReference>
<dbReference type="AlphaFoldDB" id="A0A0X3V3N7"/>
<keyword evidence="2" id="KW-1185">Reference proteome</keyword>
<comment type="caution">
    <text evidence="1">The sequence shown here is derived from an EMBL/GenBank/DDBJ whole genome shotgun (WGS) entry which is preliminary data.</text>
</comment>
<gene>
    <name evidence="1" type="ORF">ADL15_10785</name>
</gene>
<organism evidence="1 2">
    <name type="scientific">Actinoplanes awajinensis subsp. mycoplanecinus</name>
    <dbReference type="NCBI Taxonomy" id="135947"/>
    <lineage>
        <taxon>Bacteria</taxon>
        <taxon>Bacillati</taxon>
        <taxon>Actinomycetota</taxon>
        <taxon>Actinomycetes</taxon>
        <taxon>Micromonosporales</taxon>
        <taxon>Micromonosporaceae</taxon>
        <taxon>Actinoplanes</taxon>
    </lineage>
</organism>
<evidence type="ECO:0000313" key="1">
    <source>
        <dbReference type="EMBL" id="KUL39067.1"/>
    </source>
</evidence>
<sequence length="121" mass="13939">MMRDGYVVTWQGQEYDAVPDRDQVRIYATAPAEGFSEVKPGRYVRVLNADEYDEIAYVRTVCTWRGEPFIVLAEADTWLRLEYTGGRAPVARQLGLEEFDYGVYQGWAPAGEIRDRSEHRV</sequence>
<dbReference type="Proteomes" id="UP000053244">
    <property type="component" value="Unassembled WGS sequence"/>
</dbReference>